<dbReference type="AlphaFoldDB" id="A0A926DN51"/>
<sequence length="121" mass="13560">MTKTDKLIFWSVLLSAVFLLLFSNVIFAKTGRETIVIELGGKEYARYQQDALSQPKTLEIQTEFGYNKIEVSKKGARVIDSDCKDRQCIGEIQKSGEMIVCLPHRLIVKIEGSGEVDGVAY</sequence>
<proteinExistence type="predicted"/>
<organism evidence="1 2">
    <name type="scientific">Congzhengia minquanensis</name>
    <dbReference type="NCBI Taxonomy" id="2763657"/>
    <lineage>
        <taxon>Bacteria</taxon>
        <taxon>Bacillati</taxon>
        <taxon>Bacillota</taxon>
        <taxon>Clostridia</taxon>
        <taxon>Eubacteriales</taxon>
        <taxon>Oscillospiraceae</taxon>
        <taxon>Congzhengia</taxon>
    </lineage>
</organism>
<dbReference type="RefSeq" id="WP_177680771.1">
    <property type="nucleotide sequence ID" value="NZ_JACRSU010000004.1"/>
</dbReference>
<dbReference type="InterPro" id="IPR038690">
    <property type="entry name" value="NusG_2_sf"/>
</dbReference>
<name>A0A926DN51_9FIRM</name>
<dbReference type="Proteomes" id="UP000611762">
    <property type="component" value="Unassembled WGS sequence"/>
</dbReference>
<evidence type="ECO:0000313" key="2">
    <source>
        <dbReference type="Proteomes" id="UP000611762"/>
    </source>
</evidence>
<dbReference type="EMBL" id="JACRSU010000004">
    <property type="protein sequence ID" value="MBC8541396.1"/>
    <property type="molecule type" value="Genomic_DNA"/>
</dbReference>
<dbReference type="Gene3D" id="2.60.320.10">
    <property type="entry name" value="N-utilization substance G protein NusG, insert domain"/>
    <property type="match status" value="1"/>
</dbReference>
<evidence type="ECO:0000313" key="1">
    <source>
        <dbReference type="EMBL" id="MBC8541396.1"/>
    </source>
</evidence>
<protein>
    <submittedName>
        <fullName evidence="1">NusG domain II-containing protein</fullName>
    </submittedName>
</protein>
<gene>
    <name evidence="1" type="ORF">H8698_10445</name>
</gene>
<keyword evidence="2" id="KW-1185">Reference proteome</keyword>
<accession>A0A926DN51</accession>
<dbReference type="CDD" id="cd09911">
    <property type="entry name" value="Lin0431_like"/>
    <property type="match status" value="1"/>
</dbReference>
<reference evidence="1" key="1">
    <citation type="submission" date="2020-08" db="EMBL/GenBank/DDBJ databases">
        <title>Genome public.</title>
        <authorList>
            <person name="Liu C."/>
            <person name="Sun Q."/>
        </authorList>
    </citation>
    <scope>NUCLEOTIDE SEQUENCE</scope>
    <source>
        <strain evidence="1">H8</strain>
    </source>
</reference>
<dbReference type="Pfam" id="PF07009">
    <property type="entry name" value="NusG_II"/>
    <property type="match status" value="1"/>
</dbReference>
<comment type="caution">
    <text evidence="1">The sequence shown here is derived from an EMBL/GenBank/DDBJ whole genome shotgun (WGS) entry which is preliminary data.</text>
</comment>